<dbReference type="GO" id="GO:0043200">
    <property type="term" value="P:response to amino acid"/>
    <property type="evidence" value="ECO:0007669"/>
    <property type="project" value="TreeGrafter"/>
</dbReference>
<gene>
    <name evidence="5" type="ORF">GCM10025875_04100</name>
</gene>
<organism evidence="5 6">
    <name type="scientific">Litorihabitans aurantiacus</name>
    <dbReference type="NCBI Taxonomy" id="1930061"/>
    <lineage>
        <taxon>Bacteria</taxon>
        <taxon>Bacillati</taxon>
        <taxon>Actinomycetota</taxon>
        <taxon>Actinomycetes</taxon>
        <taxon>Micrococcales</taxon>
        <taxon>Beutenbergiaceae</taxon>
        <taxon>Litorihabitans</taxon>
    </lineage>
</organism>
<evidence type="ECO:0000256" key="2">
    <source>
        <dbReference type="ARBA" id="ARBA00023125"/>
    </source>
</evidence>
<dbReference type="AlphaFoldDB" id="A0AA37XD10"/>
<evidence type="ECO:0000259" key="4">
    <source>
        <dbReference type="PROSITE" id="PS50956"/>
    </source>
</evidence>
<dbReference type="PANTHER" id="PTHR30154:SF34">
    <property type="entry name" value="TRANSCRIPTIONAL REGULATOR AZLB"/>
    <property type="match status" value="1"/>
</dbReference>
<reference evidence="5" key="2">
    <citation type="submission" date="2023-02" db="EMBL/GenBank/DDBJ databases">
        <authorList>
            <person name="Sun Q."/>
            <person name="Mori K."/>
        </authorList>
    </citation>
    <scope>NUCLEOTIDE SEQUENCE</scope>
    <source>
        <strain evidence="5">NBRC 112290</strain>
    </source>
</reference>
<dbReference type="InterPro" id="IPR019887">
    <property type="entry name" value="Tscrpt_reg_AsnC/Lrp_C"/>
</dbReference>
<dbReference type="PROSITE" id="PS00519">
    <property type="entry name" value="HTH_ASNC_1"/>
    <property type="match status" value="1"/>
</dbReference>
<dbReference type="SUPFAM" id="SSF54909">
    <property type="entry name" value="Dimeric alpha+beta barrel"/>
    <property type="match status" value="1"/>
</dbReference>
<dbReference type="InterPro" id="IPR036388">
    <property type="entry name" value="WH-like_DNA-bd_sf"/>
</dbReference>
<dbReference type="Proteomes" id="UP001157161">
    <property type="component" value="Unassembled WGS sequence"/>
</dbReference>
<sequence>MMSNEIALDRTDRAIIAELVLDGRLTNVELASKVGLTPAPCLRRLRRLEEEGVITGYRATLAPRAVGRAFCVYVSVQIAVRSNEVVQEFERTVASYAEVTELRRVYGELDYLMRVDVADSDAYERFLTTRMNPLPAVRRMVSHPTMKTIKTSDQRPA</sequence>
<dbReference type="Pfam" id="PF13412">
    <property type="entry name" value="HTH_24"/>
    <property type="match status" value="1"/>
</dbReference>
<evidence type="ECO:0000256" key="1">
    <source>
        <dbReference type="ARBA" id="ARBA00023015"/>
    </source>
</evidence>
<dbReference type="Gene3D" id="1.10.10.10">
    <property type="entry name" value="Winged helix-like DNA-binding domain superfamily/Winged helix DNA-binding domain"/>
    <property type="match status" value="1"/>
</dbReference>
<dbReference type="PRINTS" id="PR00033">
    <property type="entry name" value="HTHASNC"/>
</dbReference>
<evidence type="ECO:0000313" key="5">
    <source>
        <dbReference type="EMBL" id="GMA30418.1"/>
    </source>
</evidence>
<keyword evidence="6" id="KW-1185">Reference proteome</keyword>
<dbReference type="InterPro" id="IPR036390">
    <property type="entry name" value="WH_DNA-bd_sf"/>
</dbReference>
<dbReference type="SUPFAM" id="SSF46785">
    <property type="entry name" value="Winged helix' DNA-binding domain"/>
    <property type="match status" value="1"/>
</dbReference>
<protein>
    <submittedName>
        <fullName evidence="5">Transcriptional regulator, AsnC family protein</fullName>
    </submittedName>
</protein>
<dbReference type="GO" id="GO:0005829">
    <property type="term" value="C:cytosol"/>
    <property type="evidence" value="ECO:0007669"/>
    <property type="project" value="TreeGrafter"/>
</dbReference>
<dbReference type="PANTHER" id="PTHR30154">
    <property type="entry name" value="LEUCINE-RESPONSIVE REGULATORY PROTEIN"/>
    <property type="match status" value="1"/>
</dbReference>
<dbReference type="EMBL" id="BSUM01000001">
    <property type="protein sequence ID" value="GMA30418.1"/>
    <property type="molecule type" value="Genomic_DNA"/>
</dbReference>
<keyword evidence="1" id="KW-0805">Transcription regulation</keyword>
<accession>A0AA37XD10</accession>
<keyword evidence="3" id="KW-0804">Transcription</keyword>
<dbReference type="GO" id="GO:0043565">
    <property type="term" value="F:sequence-specific DNA binding"/>
    <property type="evidence" value="ECO:0007669"/>
    <property type="project" value="InterPro"/>
</dbReference>
<evidence type="ECO:0000313" key="6">
    <source>
        <dbReference type="Proteomes" id="UP001157161"/>
    </source>
</evidence>
<proteinExistence type="predicted"/>
<name>A0AA37XD10_9MICO</name>
<dbReference type="InterPro" id="IPR019885">
    <property type="entry name" value="Tscrpt_reg_HTH_AsnC-type_CS"/>
</dbReference>
<dbReference type="SMART" id="SM00344">
    <property type="entry name" value="HTH_ASNC"/>
    <property type="match status" value="1"/>
</dbReference>
<evidence type="ECO:0000256" key="3">
    <source>
        <dbReference type="ARBA" id="ARBA00023163"/>
    </source>
</evidence>
<dbReference type="Gene3D" id="3.30.70.920">
    <property type="match status" value="1"/>
</dbReference>
<dbReference type="InterPro" id="IPR019888">
    <property type="entry name" value="Tscrpt_reg_AsnC-like"/>
</dbReference>
<comment type="caution">
    <text evidence="5">The sequence shown here is derived from an EMBL/GenBank/DDBJ whole genome shotgun (WGS) entry which is preliminary data.</text>
</comment>
<dbReference type="Pfam" id="PF01037">
    <property type="entry name" value="AsnC_trans_reg"/>
    <property type="match status" value="1"/>
</dbReference>
<dbReference type="PROSITE" id="PS50956">
    <property type="entry name" value="HTH_ASNC_2"/>
    <property type="match status" value="1"/>
</dbReference>
<reference evidence="5" key="1">
    <citation type="journal article" date="2014" name="Int. J. Syst. Evol. Microbiol.">
        <title>Complete genome sequence of Corynebacterium casei LMG S-19264T (=DSM 44701T), isolated from a smear-ripened cheese.</title>
        <authorList>
            <consortium name="US DOE Joint Genome Institute (JGI-PGF)"/>
            <person name="Walter F."/>
            <person name="Albersmeier A."/>
            <person name="Kalinowski J."/>
            <person name="Ruckert C."/>
        </authorList>
    </citation>
    <scope>NUCLEOTIDE SEQUENCE</scope>
    <source>
        <strain evidence="5">NBRC 112290</strain>
    </source>
</reference>
<dbReference type="InterPro" id="IPR000485">
    <property type="entry name" value="AsnC-type_HTH_dom"/>
</dbReference>
<feature type="domain" description="HTH asnC-type" evidence="4">
    <location>
        <begin position="8"/>
        <end position="69"/>
    </location>
</feature>
<keyword evidence="2" id="KW-0238">DNA-binding</keyword>
<dbReference type="InterPro" id="IPR011008">
    <property type="entry name" value="Dimeric_a/b-barrel"/>
</dbReference>